<protein>
    <submittedName>
        <fullName evidence="3">Amino acid adenylation domain-containing protein</fullName>
    </submittedName>
</protein>
<keyword evidence="4" id="KW-1185">Reference proteome</keyword>
<dbReference type="SUPFAM" id="SSF56801">
    <property type="entry name" value="Acetyl-CoA synthetase-like"/>
    <property type="match status" value="1"/>
</dbReference>
<dbReference type="Pfam" id="PF00550">
    <property type="entry name" value="PP-binding"/>
    <property type="match status" value="1"/>
</dbReference>
<dbReference type="EMBL" id="JBEXPZ010000018">
    <property type="protein sequence ID" value="MET9845980.1"/>
    <property type="molecule type" value="Genomic_DNA"/>
</dbReference>
<dbReference type="InterPro" id="IPR020845">
    <property type="entry name" value="AMP-binding_CS"/>
</dbReference>
<dbReference type="PANTHER" id="PTHR45527">
    <property type="entry name" value="NONRIBOSOMAL PEPTIDE SYNTHETASE"/>
    <property type="match status" value="1"/>
</dbReference>
<gene>
    <name evidence="3" type="ORF">ABZZ21_15690</name>
</gene>
<name>A0ABV2UY21_9ACTN</name>
<dbReference type="Gene3D" id="3.30.559.30">
    <property type="entry name" value="Nonribosomal peptide synthetase, condensation domain"/>
    <property type="match status" value="1"/>
</dbReference>
<evidence type="ECO:0000313" key="4">
    <source>
        <dbReference type="Proteomes" id="UP001550210"/>
    </source>
</evidence>
<dbReference type="PANTHER" id="PTHR45527:SF1">
    <property type="entry name" value="FATTY ACID SYNTHASE"/>
    <property type="match status" value="1"/>
</dbReference>
<dbReference type="InterPro" id="IPR001242">
    <property type="entry name" value="Condensation_dom"/>
</dbReference>
<proteinExistence type="predicted"/>
<dbReference type="Pfam" id="PF00501">
    <property type="entry name" value="AMP-binding"/>
    <property type="match status" value="1"/>
</dbReference>
<dbReference type="InterPro" id="IPR036736">
    <property type="entry name" value="ACP-like_sf"/>
</dbReference>
<dbReference type="Gene3D" id="3.30.300.30">
    <property type="match status" value="1"/>
</dbReference>
<sequence length="1067" mass="112321">MSGPGPQRLPLSPSQRSLLVVDRLVGVGHLYNSVYEVELAPGPGEREIRAALTEVLAVQPALRLVFPEVPEPHARLAPGPEADALALECGEDTSAQAVAEAATRLGTHTWDLARGPLYRFVLLAGPSRCVLLFVVHHLVFDAVSVRCFLRDLRTALEGGRSAGETARLAGRRTGALVREAETQSRVGDTPATADAARAWAASLAHAQGAQGVLNPLPHRPAETAFAGRRHTWLLDAGESAALARTARTLGLTEYEFLLAVYGAVVARHTAASQVVIGSPFMARRTAGSFELCGFFVNTLPLAFGVDWAVPFDRYAQDTVRAVVGAARSAAGVSFDQIVRHAQPDRSSNRNPVFSCMLAMQEDPSPALGGPVTAIREHGNGTAKFDLWLGVTPVGECRRLELEYDTQLIGEGVAQALAGSLRGALARAVREPATVLAALFDDVPPPAPPEPATPAARSLDEWVRRTASARPDAVALEDGGECLTYRELQEQVARSAAGLRRAGVGPGAVVAVASGSVARTVTAILAVLRAGAAYLPFDRSLPAQRIEYMLRAAGCRLVVADAQDRGTGSGAGELYGVEALTPADLAAAGGQDAEAAAPAAPAAGERSVYVMFSSGSSGRPKAIEMSEGPLLNLTAWQLRALRLDDSTRFLQYAPLGFDVSFQEIFPTLAAGGTVVGRGQGDRRDLPALVRRVEQAHVTHVYLPVAALRPFVQAALDTGVSLARLRSVCVSGEQLFVDDVVRGFFRDRPHLELINLYGPTETHAVTTHRMAADTDWPAHAPIGRPLEGVRAYVTDVTGHLAPPGVRGELRLGGVCPAKGYLGQPDLTARSFRPDPHVTGGRLYLTGDQVVRDEDGVLYFLGRTDEQVKIRGHRVELGEIEMCALAAGSVGKAVAAVRDTPAGGELALFLLPSPGARSQAALDAVREALTARLPEYMVPRWILWTDAVAVTANGKVDRAALLAGHAAHFTAAPATAGTGAGADCADAVESALAAMWAELLGLDAVGTQDSLLELGAHSLMVFTALARVRQEHGAEISLRSFFRAPTIASMARQIRCAPAGAGAGAGAGRL</sequence>
<dbReference type="InterPro" id="IPR023213">
    <property type="entry name" value="CAT-like_dom_sf"/>
</dbReference>
<dbReference type="InterPro" id="IPR045851">
    <property type="entry name" value="AMP-bd_C_sf"/>
</dbReference>
<dbReference type="Gene3D" id="3.40.50.12780">
    <property type="entry name" value="N-terminal domain of ligase-like"/>
    <property type="match status" value="1"/>
</dbReference>
<dbReference type="Gene3D" id="3.30.559.10">
    <property type="entry name" value="Chloramphenicol acetyltransferase-like domain"/>
    <property type="match status" value="1"/>
</dbReference>
<dbReference type="SUPFAM" id="SSF52777">
    <property type="entry name" value="CoA-dependent acyltransferases"/>
    <property type="match status" value="2"/>
</dbReference>
<dbReference type="PROSITE" id="PS00455">
    <property type="entry name" value="AMP_BINDING"/>
    <property type="match status" value="1"/>
</dbReference>
<dbReference type="PROSITE" id="PS50075">
    <property type="entry name" value="CARRIER"/>
    <property type="match status" value="1"/>
</dbReference>
<evidence type="ECO:0000256" key="1">
    <source>
        <dbReference type="ARBA" id="ARBA00001957"/>
    </source>
</evidence>
<dbReference type="Gene3D" id="1.10.1200.10">
    <property type="entry name" value="ACP-like"/>
    <property type="match status" value="1"/>
</dbReference>
<comment type="caution">
    <text evidence="3">The sequence shown here is derived from an EMBL/GenBank/DDBJ whole genome shotgun (WGS) entry which is preliminary data.</text>
</comment>
<dbReference type="NCBIfam" id="TIGR01733">
    <property type="entry name" value="AA-adenyl-dom"/>
    <property type="match status" value="1"/>
</dbReference>
<reference evidence="3 4" key="1">
    <citation type="submission" date="2024-06" db="EMBL/GenBank/DDBJ databases">
        <title>The Natural Products Discovery Center: Release of the First 8490 Sequenced Strains for Exploring Actinobacteria Biosynthetic Diversity.</title>
        <authorList>
            <person name="Kalkreuter E."/>
            <person name="Kautsar S.A."/>
            <person name="Yang D."/>
            <person name="Bader C.D."/>
            <person name="Teijaro C.N."/>
            <person name="Fluegel L."/>
            <person name="Davis C.M."/>
            <person name="Simpson J.R."/>
            <person name="Lauterbach L."/>
            <person name="Steele A.D."/>
            <person name="Gui C."/>
            <person name="Meng S."/>
            <person name="Li G."/>
            <person name="Viehrig K."/>
            <person name="Ye F."/>
            <person name="Su P."/>
            <person name="Kiefer A.F."/>
            <person name="Nichols A."/>
            <person name="Cepeda A.J."/>
            <person name="Yan W."/>
            <person name="Fan B."/>
            <person name="Jiang Y."/>
            <person name="Adhikari A."/>
            <person name="Zheng C.-J."/>
            <person name="Schuster L."/>
            <person name="Cowan T.M."/>
            <person name="Smanski M.J."/>
            <person name="Chevrette M.G."/>
            <person name="De Carvalho L.P.S."/>
            <person name="Shen B."/>
        </authorList>
    </citation>
    <scope>NUCLEOTIDE SEQUENCE [LARGE SCALE GENOMIC DNA]</scope>
    <source>
        <strain evidence="3 4">NPDC006434</strain>
    </source>
</reference>
<dbReference type="InterPro" id="IPR009081">
    <property type="entry name" value="PP-bd_ACP"/>
</dbReference>
<dbReference type="Proteomes" id="UP001550210">
    <property type="component" value="Unassembled WGS sequence"/>
</dbReference>
<dbReference type="RefSeq" id="WP_355397257.1">
    <property type="nucleotide sequence ID" value="NZ_JBEXPZ010000018.1"/>
</dbReference>
<dbReference type="InterPro" id="IPR042099">
    <property type="entry name" value="ANL_N_sf"/>
</dbReference>
<accession>A0ABV2UY21</accession>
<organism evidence="3 4">
    <name type="scientific">Streptomyces ossamyceticus</name>
    <dbReference type="NCBI Taxonomy" id="249581"/>
    <lineage>
        <taxon>Bacteria</taxon>
        <taxon>Bacillati</taxon>
        <taxon>Actinomycetota</taxon>
        <taxon>Actinomycetes</taxon>
        <taxon>Kitasatosporales</taxon>
        <taxon>Streptomycetaceae</taxon>
        <taxon>Streptomyces</taxon>
    </lineage>
</organism>
<dbReference type="SUPFAM" id="SSF47336">
    <property type="entry name" value="ACP-like"/>
    <property type="match status" value="1"/>
</dbReference>
<dbReference type="InterPro" id="IPR010071">
    <property type="entry name" value="AA_adenyl_dom"/>
</dbReference>
<dbReference type="Pfam" id="PF00668">
    <property type="entry name" value="Condensation"/>
    <property type="match status" value="1"/>
</dbReference>
<dbReference type="InterPro" id="IPR000873">
    <property type="entry name" value="AMP-dep_synth/lig_dom"/>
</dbReference>
<evidence type="ECO:0000313" key="3">
    <source>
        <dbReference type="EMBL" id="MET9845980.1"/>
    </source>
</evidence>
<evidence type="ECO:0000259" key="2">
    <source>
        <dbReference type="PROSITE" id="PS50075"/>
    </source>
</evidence>
<dbReference type="CDD" id="cd05930">
    <property type="entry name" value="A_NRPS"/>
    <property type="match status" value="1"/>
</dbReference>
<comment type="cofactor">
    <cofactor evidence="1">
        <name>pantetheine 4'-phosphate</name>
        <dbReference type="ChEBI" id="CHEBI:47942"/>
    </cofactor>
</comment>
<feature type="domain" description="Carrier" evidence="2">
    <location>
        <begin position="980"/>
        <end position="1055"/>
    </location>
</feature>